<dbReference type="RefSeq" id="WP_420166086.1">
    <property type="nucleotide sequence ID" value="NZ_JBDLNV010000007.1"/>
</dbReference>
<evidence type="ECO:0000313" key="2">
    <source>
        <dbReference type="Proteomes" id="UP001629745"/>
    </source>
</evidence>
<name>A0ABW9FK59_9NOCA</name>
<dbReference type="Pfam" id="PF10824">
    <property type="entry name" value="T7SS_ESX_EspC"/>
    <property type="match status" value="1"/>
</dbReference>
<sequence>MPDEIRVYGDVAAGAATHIATAGGLDLAANVAALTPVFGAIGADFLATFAATQTAHARSVAALANHYAGTGAVAHAIADAYDVTDHATGRVLGDARSALGDDA</sequence>
<dbReference type="InterPro" id="IPR022536">
    <property type="entry name" value="EspC"/>
</dbReference>
<keyword evidence="2" id="KW-1185">Reference proteome</keyword>
<reference evidence="1 2" key="1">
    <citation type="submission" date="2023-11" db="EMBL/GenBank/DDBJ databases">
        <authorList>
            <person name="Val-Calvo J."/>
            <person name="Scortti M."/>
            <person name="Vazquez-Boland J."/>
        </authorList>
    </citation>
    <scope>NUCLEOTIDE SEQUENCE [LARGE SCALE GENOMIC DNA]</scope>
    <source>
        <strain evidence="1 2">PAM 2766</strain>
    </source>
</reference>
<gene>
    <name evidence="1" type="ORF">ABEU20_004231</name>
</gene>
<evidence type="ECO:0000313" key="1">
    <source>
        <dbReference type="EMBL" id="MFM1725614.1"/>
    </source>
</evidence>
<accession>A0ABW9FK59</accession>
<dbReference type="Proteomes" id="UP001629745">
    <property type="component" value="Unassembled WGS sequence"/>
</dbReference>
<organism evidence="1 2">
    <name type="scientific">Rhodococcus parequi</name>
    <dbReference type="NCBI Taxonomy" id="3137122"/>
    <lineage>
        <taxon>Bacteria</taxon>
        <taxon>Bacillati</taxon>
        <taxon>Actinomycetota</taxon>
        <taxon>Actinomycetes</taxon>
        <taxon>Mycobacteriales</taxon>
        <taxon>Nocardiaceae</taxon>
        <taxon>Rhodococcus</taxon>
    </lineage>
</organism>
<comment type="caution">
    <text evidence="1">The sequence shown here is derived from an EMBL/GenBank/DDBJ whole genome shotgun (WGS) entry which is preliminary data.</text>
</comment>
<dbReference type="EMBL" id="JBDLNV010000007">
    <property type="protein sequence ID" value="MFM1725614.1"/>
    <property type="molecule type" value="Genomic_DNA"/>
</dbReference>
<protein>
    <submittedName>
        <fullName evidence="1">Type VII secretion target</fullName>
    </submittedName>
</protein>
<proteinExistence type="predicted"/>